<organism evidence="2 3">
    <name type="scientific">Kwoniella newhampshirensis</name>
    <dbReference type="NCBI Taxonomy" id="1651941"/>
    <lineage>
        <taxon>Eukaryota</taxon>
        <taxon>Fungi</taxon>
        <taxon>Dikarya</taxon>
        <taxon>Basidiomycota</taxon>
        <taxon>Agaricomycotina</taxon>
        <taxon>Tremellomycetes</taxon>
        <taxon>Tremellales</taxon>
        <taxon>Cryptococcaceae</taxon>
        <taxon>Kwoniella</taxon>
    </lineage>
</organism>
<feature type="compositionally biased region" description="Acidic residues" evidence="1">
    <location>
        <begin position="248"/>
        <end position="262"/>
    </location>
</feature>
<evidence type="ECO:0000313" key="2">
    <source>
        <dbReference type="EMBL" id="KAK8865756.1"/>
    </source>
</evidence>
<evidence type="ECO:0000313" key="3">
    <source>
        <dbReference type="Proteomes" id="UP001388673"/>
    </source>
</evidence>
<accession>A0AAW0Z463</accession>
<feature type="compositionally biased region" description="Low complexity" evidence="1">
    <location>
        <begin position="33"/>
        <end position="43"/>
    </location>
</feature>
<comment type="caution">
    <text evidence="2">The sequence shown here is derived from an EMBL/GenBank/DDBJ whole genome shotgun (WGS) entry which is preliminary data.</text>
</comment>
<feature type="compositionally biased region" description="Basic and acidic residues" evidence="1">
    <location>
        <begin position="204"/>
        <end position="216"/>
    </location>
</feature>
<name>A0AAW0Z463_9TREE</name>
<feature type="region of interest" description="Disordered" evidence="1">
    <location>
        <begin position="184"/>
        <end position="367"/>
    </location>
</feature>
<proteinExistence type="predicted"/>
<feature type="compositionally biased region" description="Polar residues" evidence="1">
    <location>
        <begin position="287"/>
        <end position="302"/>
    </location>
</feature>
<feature type="compositionally biased region" description="Pro residues" evidence="1">
    <location>
        <begin position="1"/>
        <end position="10"/>
    </location>
</feature>
<protein>
    <submittedName>
        <fullName evidence="2">Uncharacterized protein</fullName>
    </submittedName>
</protein>
<feature type="region of interest" description="Disordered" evidence="1">
    <location>
        <begin position="1"/>
        <end position="63"/>
    </location>
</feature>
<feature type="compositionally biased region" description="Acidic residues" evidence="1">
    <location>
        <begin position="349"/>
        <end position="367"/>
    </location>
</feature>
<dbReference type="KEGG" id="kne:92178162"/>
<dbReference type="EMBL" id="JBCAWK010000002">
    <property type="protein sequence ID" value="KAK8865756.1"/>
    <property type="molecule type" value="Genomic_DNA"/>
</dbReference>
<dbReference type="RefSeq" id="XP_066805235.1">
    <property type="nucleotide sequence ID" value="XM_066944034.1"/>
</dbReference>
<sequence>MSAPPPPPQPFKTDSLNPASLPRATLGLRRHPGSGPSASSAGGLFTDPNGASSESISPDERAKRALEKEYERWNERIDKEMKGVVQGLKDLVALADISPNPSPLTSSTLPLHLPLRTSSLIRSTLNIRDIAHELKLLLLLSDEEDTVRRRDYERALVRVEVENGRKEVVSEVAEVLGSGAEVHLDEGLGEKIGSTDGTGEETMSGEKERRQDEGKGVGEGSAGQVGQEVIKQEEKGDVLTETAQIDAREEELPETDNDDELMEEVHTSESVEVGEPHDELQAGEASRQVNRDQGGTKTSTRPQSEKAISVEVAPPTEQEKVPTQPQAESEEQTDVDMEIPSTSTAGNDVGDDKDEGEDDEDDFEEVS</sequence>
<dbReference type="AlphaFoldDB" id="A0AAW0Z463"/>
<feature type="compositionally biased region" description="Acidic residues" evidence="1">
    <location>
        <begin position="328"/>
        <end position="337"/>
    </location>
</feature>
<reference evidence="2 3" key="1">
    <citation type="journal article" date="2024" name="bioRxiv">
        <title>Comparative genomics of Cryptococcus and Kwoniella reveals pathogenesis evolution and contrasting karyotype dynamics via intercentromeric recombination or chromosome fusion.</title>
        <authorList>
            <person name="Coelho M.A."/>
            <person name="David-Palma M."/>
            <person name="Shea T."/>
            <person name="Bowers K."/>
            <person name="McGinley-Smith S."/>
            <person name="Mohammad A.W."/>
            <person name="Gnirke A."/>
            <person name="Yurkov A.M."/>
            <person name="Nowrousian M."/>
            <person name="Sun S."/>
            <person name="Cuomo C.A."/>
            <person name="Heitman J."/>
        </authorList>
    </citation>
    <scope>NUCLEOTIDE SEQUENCE [LARGE SCALE GENOMIC DNA]</scope>
    <source>
        <strain evidence="2 3">CBS 13917</strain>
    </source>
</reference>
<feature type="compositionally biased region" description="Basic and acidic residues" evidence="1">
    <location>
        <begin position="263"/>
        <end position="280"/>
    </location>
</feature>
<gene>
    <name evidence="2" type="ORF">IAR55_000903</name>
</gene>
<dbReference type="Proteomes" id="UP001388673">
    <property type="component" value="Unassembled WGS sequence"/>
</dbReference>
<evidence type="ECO:0000256" key="1">
    <source>
        <dbReference type="SAM" id="MobiDB-lite"/>
    </source>
</evidence>
<keyword evidence="3" id="KW-1185">Reference proteome</keyword>
<dbReference type="GeneID" id="92178162"/>